<evidence type="ECO:0000256" key="4">
    <source>
        <dbReference type="SAM" id="MobiDB-lite"/>
    </source>
</evidence>
<dbReference type="SUPFAM" id="SSF55048">
    <property type="entry name" value="Probable ACP-binding domain of malonyl-CoA ACP transacylase"/>
    <property type="match status" value="1"/>
</dbReference>
<dbReference type="Gene3D" id="1.10.1200.10">
    <property type="entry name" value="ACP-like"/>
    <property type="match status" value="2"/>
</dbReference>
<dbReference type="InterPro" id="IPR014030">
    <property type="entry name" value="Ketoacyl_synth_N"/>
</dbReference>
<dbReference type="PANTHER" id="PTHR43775:SF37">
    <property type="entry name" value="SI:DKEY-61P9.11"/>
    <property type="match status" value="1"/>
</dbReference>
<dbReference type="InterPro" id="IPR032821">
    <property type="entry name" value="PKS_assoc"/>
</dbReference>
<dbReference type="InterPro" id="IPR036736">
    <property type="entry name" value="ACP-like_sf"/>
</dbReference>
<keyword evidence="8" id="KW-1185">Reference proteome</keyword>
<dbReference type="SMART" id="SM00827">
    <property type="entry name" value="PKS_AT"/>
    <property type="match status" value="1"/>
</dbReference>
<dbReference type="Pfam" id="PF00698">
    <property type="entry name" value="Acyl_transf_1"/>
    <property type="match status" value="1"/>
</dbReference>
<dbReference type="SUPFAM" id="SSF53474">
    <property type="entry name" value="alpha/beta-Hydrolases"/>
    <property type="match status" value="1"/>
</dbReference>
<dbReference type="InterPro" id="IPR013968">
    <property type="entry name" value="PKS_KR"/>
</dbReference>
<dbReference type="SMART" id="SM00822">
    <property type="entry name" value="PKS_KR"/>
    <property type="match status" value="1"/>
</dbReference>
<accession>A0A8J3S1S7</accession>
<dbReference type="InterPro" id="IPR001227">
    <property type="entry name" value="Ac_transferase_dom_sf"/>
</dbReference>
<dbReference type="InterPro" id="IPR014031">
    <property type="entry name" value="Ketoacyl_synth_C"/>
</dbReference>
<evidence type="ECO:0000313" key="7">
    <source>
        <dbReference type="EMBL" id="GIH85259.1"/>
    </source>
</evidence>
<evidence type="ECO:0000259" key="6">
    <source>
        <dbReference type="PROSITE" id="PS52004"/>
    </source>
</evidence>
<dbReference type="CDD" id="cd00833">
    <property type="entry name" value="PKS"/>
    <property type="match status" value="1"/>
</dbReference>
<dbReference type="GO" id="GO:0031177">
    <property type="term" value="F:phosphopantetheine binding"/>
    <property type="evidence" value="ECO:0007669"/>
    <property type="project" value="InterPro"/>
</dbReference>
<protein>
    <recommendedName>
        <fullName evidence="9">Polyketide synthase</fullName>
    </recommendedName>
</protein>
<dbReference type="InterPro" id="IPR016035">
    <property type="entry name" value="Acyl_Trfase/lysoPLipase"/>
</dbReference>
<dbReference type="EMBL" id="BOOI01000033">
    <property type="protein sequence ID" value="GIH85259.1"/>
    <property type="molecule type" value="Genomic_DNA"/>
</dbReference>
<evidence type="ECO:0000256" key="3">
    <source>
        <dbReference type="ARBA" id="ARBA00022679"/>
    </source>
</evidence>
<dbReference type="InterPro" id="IPR006162">
    <property type="entry name" value="Ppantetheine_attach_site"/>
</dbReference>
<dbReference type="InterPro" id="IPR020807">
    <property type="entry name" value="PKS_DH"/>
</dbReference>
<feature type="domain" description="Carrier" evidence="5">
    <location>
        <begin position="1703"/>
        <end position="1780"/>
    </location>
</feature>
<evidence type="ECO:0000259" key="5">
    <source>
        <dbReference type="PROSITE" id="PS50075"/>
    </source>
</evidence>
<dbReference type="InterPro" id="IPR016036">
    <property type="entry name" value="Malonyl_transacylase_ACP-bd"/>
</dbReference>
<feature type="domain" description="Ketosynthase family 3 (KS3)" evidence="6">
    <location>
        <begin position="108"/>
        <end position="521"/>
    </location>
</feature>
<feature type="compositionally biased region" description="Low complexity" evidence="4">
    <location>
        <begin position="1265"/>
        <end position="1282"/>
    </location>
</feature>
<dbReference type="InterPro" id="IPR049552">
    <property type="entry name" value="PKS_DH_N"/>
</dbReference>
<comment type="caution">
    <text evidence="7">The sequence shown here is derived from an EMBL/GenBank/DDBJ whole genome shotgun (WGS) entry which is preliminary data.</text>
</comment>
<feature type="region of interest" description="Disordered" evidence="4">
    <location>
        <begin position="1250"/>
        <end position="1282"/>
    </location>
</feature>
<feature type="domain" description="Carrier" evidence="5">
    <location>
        <begin position="7"/>
        <end position="81"/>
    </location>
</feature>
<dbReference type="SUPFAM" id="SSF47336">
    <property type="entry name" value="ACP-like"/>
    <property type="match status" value="2"/>
</dbReference>
<gene>
    <name evidence="7" type="ORF">Pro02_36670</name>
</gene>
<organism evidence="7 8">
    <name type="scientific">Planobispora rosea</name>
    <dbReference type="NCBI Taxonomy" id="35762"/>
    <lineage>
        <taxon>Bacteria</taxon>
        <taxon>Bacillati</taxon>
        <taxon>Actinomycetota</taxon>
        <taxon>Actinomycetes</taxon>
        <taxon>Streptosporangiales</taxon>
        <taxon>Streptosporangiaceae</taxon>
        <taxon>Planobispora</taxon>
    </lineage>
</organism>
<dbReference type="Pfam" id="PF00975">
    <property type="entry name" value="Thioesterase"/>
    <property type="match status" value="1"/>
</dbReference>
<dbReference type="Pfam" id="PF00550">
    <property type="entry name" value="PP-binding"/>
    <property type="match status" value="2"/>
</dbReference>
<dbReference type="CDD" id="cd08955">
    <property type="entry name" value="KR_2_FAS_SDR_x"/>
    <property type="match status" value="1"/>
</dbReference>
<dbReference type="InterPro" id="IPR036291">
    <property type="entry name" value="NAD(P)-bd_dom_sf"/>
</dbReference>
<dbReference type="Gene3D" id="3.40.366.10">
    <property type="entry name" value="Malonyl-Coenzyme A Acyl Carrier Protein, domain 2"/>
    <property type="match status" value="1"/>
</dbReference>
<dbReference type="GO" id="GO:0004312">
    <property type="term" value="F:fatty acid synthase activity"/>
    <property type="evidence" value="ECO:0007669"/>
    <property type="project" value="TreeGrafter"/>
</dbReference>
<dbReference type="RefSeq" id="WP_189242452.1">
    <property type="nucleotide sequence ID" value="NZ_BMQP01000015.1"/>
</dbReference>
<feature type="compositionally biased region" description="Pro residues" evidence="4">
    <location>
        <begin position="1250"/>
        <end position="1264"/>
    </location>
</feature>
<dbReference type="InterPro" id="IPR020841">
    <property type="entry name" value="PKS_Beta-ketoAc_synthase_dom"/>
</dbReference>
<name>A0A8J3S1S7_PLARO</name>
<dbReference type="Pfam" id="PF02801">
    <property type="entry name" value="Ketoacyl-synt_C"/>
    <property type="match status" value="1"/>
</dbReference>
<dbReference type="Pfam" id="PF00109">
    <property type="entry name" value="ketoacyl-synt"/>
    <property type="match status" value="1"/>
</dbReference>
<sequence>MELLGEDEIRRFLADRIATRCRIPLAAVDPDRPLEEFGLSSRDAVAVAGELEALLGRELGPTLVWEYPTINRLARGLAALTSDAARTPGESPSGTAAAPPVARPAAHDEPVAVIGVGCRLPGPVHGPQEFWRLLMAGGNGVGQVPEGRWEAFDDGSPRTAEALARTTRHGGFLADVAGFDADFFGIVPGEAETMDPQQRLLLETAWEALEHAGIAPRSLRGSRTGAFVGISGNEYAYLTTADASRVDAWTATGAAFSIAANRLSYVLDLRGPSLAVDTACSSSLVATDLAVRSLRAGESDLALAAGVNLLLSPVITMAFDQGGGTAPDGRCKAFDASADGMVRAEGCGVVVLKRLADARRDGDRVLAVVRATAVNQDGRSNGLVAPNPEAQEELLRTVYTGLEPPDYIEAHGTGTFLGDPIEARAIDAALPPGHRVLLGSAKSNLGHLEAAAGITGLIKTVLALHHGVIPPSAHFREPNPHIPWERLEVVTAPTPWPRATPRAGVSSFGFGGTNAHIVLDGAGHDAGNSAPEETGDGTRVFLLTDASAERVRAYAGVLADWVADEGGGVPLEDVAHTLARRAGRGRVGAAVVARDADGLVAGLRAVQEGRAPTGVAAAGGPGPVWVFSGYGSQWAGMGARLYAAEPVFAAAIDELDPLFREEADIPLREIVTEGREAAGVATAQPVIFAVQVALARLWTACGVRPAAVIGHSMGEVAAAVVAGGIGLADAVRVICRRARLLGTLGGGGAMAVLEVSAEEVPGDLHVAVYASPRQCVVTGDPDRVAAFAAEVEARGLLSRLLTAEGAGHSPQVKPLLPKLREELDGIAGGKPEIPFYSTVFDDPREIPTFEPAYWAAGVRRPVRLLTALRAAAEDGHTVFTEISPHPVLAAPLRDTLPRGTVITHSLRRGHDEEFPAQLATVAVALPSPDLAPRGSVTDLPPSPWRHERHWASASRRPALPAGAHPLLGVHAESPAGHVWTTTIDDLSDAPWRLEAASRLLHGLPVLPLAAVAALAQAAAAEVYGGAELTDVVLDALLPLPATVTVTLTPSGEVAVDAKNAAGAWMRYGTATVAVDAVPAATLPGPAELAARLNGHCPDDPAEIPVEIEHLAADGTATGVLTRRVAATAVPVPLADKLVARVWKEAPGAGSTGAGAGDPGNADPGAGGDSITRISAGPGVEREPGGNGSIPRSARGWLIVAGEGDLRAERLISGLTAAGHAARRSSLPRLVPPRAGTSLLVPAQRPAPYDVPPGPAVTGPVPPGPTVTGSVPPGSAATAPAAGDAVPAGDDVVVLAPAGLDPAGAEAVILTVTGIVRDLATAGNGAGTRLYLVTERAQAVRDGERGDPGAAALRGLVRVLGFEHPGLRARLVDVDGPEAVMAELLGPEEAGPAELAELDDEVAWRDGVRHAARLTVQPPPAVRPGRTVVRRGGGYLITGGYGGLGLVVARWLAERGAGRIVLGGRSGPSPEGAAIIEWLRTSGTDVRVVTGDLAAPGVAGRLVSAVTEGGLPLRGVVHAAGALDDRLFTEVGAEDLHRVWSAKVHGGLALHEATRGADLDWWVAFSSAAALLGSPGQAAYAAANAWLDALCDLRRAEGLPATTINWGTWAEAGGASRAVLPAVSPITPGEGVEALEALLGGGVAAAGVVRLDAEAAVAVFPGIARMPYFAELRELAGRSGTGAGTDAGTAWAGVEALSTMEAGEALAVVTAKIRERTAVVLGFEEVWLQDDTVLTEAGLDSLAATRVRGTIEHDFGVGVPAALLLQGATLGDVAATVAAELGIHADAARVRPVGPRDAAERRVVAVLARVLGREPGVNEEIPADVLPIVLDVLGREIGREIGTATAAGGALTGARIADLVRAADEEEAAQGVIRPLTEAARAYLAGQARTPGETPVFLGHPAGGTTGVYGPLAGALGTGRVVFGLERLGEAGPPGAEPGVVERAARYVEEIRKVQPEGPYRLGGWSFGGILAFEIARQLGAGNVELVAMIDSGLPDETAPAERVEITARRYADFAAYLRETYGVDVELGYGELAALDEAGQLALAELRIAESGVLELLGEAILRHQITSHQDTRALEGYRAGTYAGRVVLYRSTEPTPWAVQDSRYAHAGDPARGFAPYAPGLEIVTVPGSHHLNLLDPPYVEVIAAHLGDQL</sequence>
<dbReference type="Pfam" id="PF08659">
    <property type="entry name" value="KR"/>
    <property type="match status" value="1"/>
</dbReference>
<dbReference type="SMART" id="SM00823">
    <property type="entry name" value="PKS_PP"/>
    <property type="match status" value="2"/>
</dbReference>
<dbReference type="InterPro" id="IPR020806">
    <property type="entry name" value="PKS_PP-bd"/>
</dbReference>
<dbReference type="PROSITE" id="PS52004">
    <property type="entry name" value="KS3_2"/>
    <property type="match status" value="1"/>
</dbReference>
<dbReference type="InterPro" id="IPR050091">
    <property type="entry name" value="PKS_NRPS_Biosynth_Enz"/>
</dbReference>
<dbReference type="SMART" id="SM00825">
    <property type="entry name" value="PKS_KS"/>
    <property type="match status" value="1"/>
</dbReference>
<dbReference type="SUPFAM" id="SSF52151">
    <property type="entry name" value="FabD/lysophospholipase-like"/>
    <property type="match status" value="1"/>
</dbReference>
<proteinExistence type="predicted"/>
<dbReference type="InterPro" id="IPR057326">
    <property type="entry name" value="KR_dom"/>
</dbReference>
<dbReference type="InterPro" id="IPR029058">
    <property type="entry name" value="AB_hydrolase_fold"/>
</dbReference>
<reference evidence="7" key="1">
    <citation type="submission" date="2021-01" db="EMBL/GenBank/DDBJ databases">
        <title>Whole genome shotgun sequence of Planobispora rosea NBRC 15558.</title>
        <authorList>
            <person name="Komaki H."/>
            <person name="Tamura T."/>
        </authorList>
    </citation>
    <scope>NUCLEOTIDE SEQUENCE</scope>
    <source>
        <strain evidence="7">NBRC 15558</strain>
    </source>
</reference>
<dbReference type="Pfam" id="PF16197">
    <property type="entry name" value="KAsynt_C_assoc"/>
    <property type="match status" value="1"/>
</dbReference>
<dbReference type="Gene3D" id="3.40.50.720">
    <property type="entry name" value="NAD(P)-binding Rossmann-like Domain"/>
    <property type="match status" value="1"/>
</dbReference>
<dbReference type="SMART" id="SM00826">
    <property type="entry name" value="PKS_DH"/>
    <property type="match status" value="1"/>
</dbReference>
<dbReference type="InterPro" id="IPR009081">
    <property type="entry name" value="PP-bd_ACP"/>
</dbReference>
<dbReference type="PANTHER" id="PTHR43775">
    <property type="entry name" value="FATTY ACID SYNTHASE"/>
    <property type="match status" value="1"/>
</dbReference>
<dbReference type="GO" id="GO:0006633">
    <property type="term" value="P:fatty acid biosynthetic process"/>
    <property type="evidence" value="ECO:0007669"/>
    <property type="project" value="TreeGrafter"/>
</dbReference>
<feature type="region of interest" description="Disordered" evidence="4">
    <location>
        <begin position="1147"/>
        <end position="1192"/>
    </location>
</feature>
<keyword evidence="3" id="KW-0808">Transferase</keyword>
<dbReference type="Gene3D" id="3.10.129.10">
    <property type="entry name" value="Hotdog Thioesterase"/>
    <property type="match status" value="1"/>
</dbReference>
<dbReference type="PROSITE" id="PS50075">
    <property type="entry name" value="CARRIER"/>
    <property type="match status" value="2"/>
</dbReference>
<dbReference type="InterPro" id="IPR001031">
    <property type="entry name" value="Thioesterase"/>
</dbReference>
<dbReference type="Gene3D" id="3.30.70.250">
    <property type="entry name" value="Malonyl-CoA ACP transacylase, ACP-binding"/>
    <property type="match status" value="1"/>
</dbReference>
<dbReference type="PROSITE" id="PS00012">
    <property type="entry name" value="PHOSPHOPANTETHEINE"/>
    <property type="match status" value="1"/>
</dbReference>
<dbReference type="Gene3D" id="3.40.47.10">
    <property type="match status" value="1"/>
</dbReference>
<keyword evidence="1" id="KW-0596">Phosphopantetheine</keyword>
<feature type="region of interest" description="Disordered" evidence="4">
    <location>
        <begin position="84"/>
        <end position="103"/>
    </location>
</feature>
<dbReference type="InterPro" id="IPR016039">
    <property type="entry name" value="Thiolase-like"/>
</dbReference>
<dbReference type="Proteomes" id="UP000655044">
    <property type="component" value="Unassembled WGS sequence"/>
</dbReference>
<dbReference type="SUPFAM" id="SSF53901">
    <property type="entry name" value="Thiolase-like"/>
    <property type="match status" value="1"/>
</dbReference>
<dbReference type="FunFam" id="3.40.47.10:FF:000019">
    <property type="entry name" value="Polyketide synthase type I"/>
    <property type="match status" value="1"/>
</dbReference>
<evidence type="ECO:0000256" key="1">
    <source>
        <dbReference type="ARBA" id="ARBA00022450"/>
    </source>
</evidence>
<evidence type="ECO:0008006" key="9">
    <source>
        <dbReference type="Google" id="ProtNLM"/>
    </source>
</evidence>
<dbReference type="SUPFAM" id="SSF51735">
    <property type="entry name" value="NAD(P)-binding Rossmann-fold domains"/>
    <property type="match status" value="2"/>
</dbReference>
<dbReference type="InterPro" id="IPR014043">
    <property type="entry name" value="Acyl_transferase_dom"/>
</dbReference>
<dbReference type="Pfam" id="PF21089">
    <property type="entry name" value="PKS_DH_N"/>
    <property type="match status" value="1"/>
</dbReference>
<evidence type="ECO:0000313" key="8">
    <source>
        <dbReference type="Proteomes" id="UP000655044"/>
    </source>
</evidence>
<keyword evidence="2" id="KW-0597">Phosphoprotein</keyword>
<dbReference type="Gene3D" id="3.40.50.1820">
    <property type="entry name" value="alpha/beta hydrolase"/>
    <property type="match status" value="1"/>
</dbReference>
<evidence type="ECO:0000256" key="2">
    <source>
        <dbReference type="ARBA" id="ARBA00022553"/>
    </source>
</evidence>